<dbReference type="Pfam" id="PF00380">
    <property type="entry name" value="Ribosomal_S9"/>
    <property type="match status" value="1"/>
</dbReference>
<feature type="region of interest" description="Disordered" evidence="6">
    <location>
        <begin position="115"/>
        <end position="140"/>
    </location>
</feature>
<protein>
    <recommendedName>
        <fullName evidence="4">Small ribosomal subunit protein uS9</fullName>
    </recommendedName>
</protein>
<dbReference type="GO" id="GO:0003735">
    <property type="term" value="F:structural constituent of ribosome"/>
    <property type="evidence" value="ECO:0007669"/>
    <property type="project" value="UniProtKB-UniRule"/>
</dbReference>
<dbReference type="GO" id="GO:0000462">
    <property type="term" value="P:maturation of SSU-rRNA from tricistronic rRNA transcript (SSU-rRNA, 5.8S rRNA, LSU-rRNA)"/>
    <property type="evidence" value="ECO:0007669"/>
    <property type="project" value="TreeGrafter"/>
</dbReference>
<feature type="compositionally biased region" description="Basic residues" evidence="6">
    <location>
        <begin position="124"/>
        <end position="140"/>
    </location>
</feature>
<dbReference type="GeneID" id="65883181"/>
<evidence type="ECO:0000256" key="6">
    <source>
        <dbReference type="SAM" id="MobiDB-lite"/>
    </source>
</evidence>
<keyword evidence="2 4" id="KW-0689">Ribosomal protein</keyword>
<dbReference type="InterPro" id="IPR019958">
    <property type="entry name" value="Ribosomal_uS9_archaeal"/>
</dbReference>
<accession>A0A8D6PPZ6</accession>
<dbReference type="NCBIfam" id="NF001749">
    <property type="entry name" value="PRK00474.1"/>
    <property type="match status" value="1"/>
</dbReference>
<name>A0A8D6PPZ6_9EURY</name>
<dbReference type="PROSITE" id="PS00360">
    <property type="entry name" value="RIBOSOMAL_S9"/>
    <property type="match status" value="1"/>
</dbReference>
<evidence type="ECO:0000256" key="2">
    <source>
        <dbReference type="ARBA" id="ARBA00022980"/>
    </source>
</evidence>
<proteinExistence type="inferred from homology"/>
<dbReference type="AlphaFoldDB" id="A0A8D6PPZ6"/>
<organism evidence="7 8">
    <name type="scientific">Methanocaldococcus lauensis</name>
    <dbReference type="NCBI Taxonomy" id="2546128"/>
    <lineage>
        <taxon>Archaea</taxon>
        <taxon>Methanobacteriati</taxon>
        <taxon>Methanobacteriota</taxon>
        <taxon>Methanomada group</taxon>
        <taxon>Methanococci</taxon>
        <taxon>Methanococcales</taxon>
        <taxon>Methanocaldococcaceae</taxon>
        <taxon>Methanocaldococcus</taxon>
    </lineage>
</organism>
<dbReference type="SUPFAM" id="SSF54211">
    <property type="entry name" value="Ribosomal protein S5 domain 2-like"/>
    <property type="match status" value="1"/>
</dbReference>
<sequence>MEEQNKKIVLTVGKRKRAIARAVARPGKGRIRINKIPIELIEPKYKRMKLMEPILLAGEEIISQMDIDVTVKGGGVMGQMDAARTAIGKAIVEFTGSKELRDKFLAYDRTLLVSDARRTEPHKPSRSTKGPRAKRQKSYR</sequence>
<comment type="similarity">
    <text evidence="1 4 5">Belongs to the universal ribosomal protein uS9 family.</text>
</comment>
<keyword evidence="3 4" id="KW-0687">Ribonucleoprotein</keyword>
<dbReference type="NCBIfam" id="TIGR03627">
    <property type="entry name" value="uS9_arch"/>
    <property type="match status" value="1"/>
</dbReference>
<dbReference type="PANTHER" id="PTHR21569">
    <property type="entry name" value="RIBOSOMAL PROTEIN S9"/>
    <property type="match status" value="1"/>
</dbReference>
<accession>A0A8D6SXD4</accession>
<dbReference type="GO" id="GO:0006412">
    <property type="term" value="P:translation"/>
    <property type="evidence" value="ECO:0007669"/>
    <property type="project" value="UniProtKB-UniRule"/>
</dbReference>
<dbReference type="PANTHER" id="PTHR21569:SF16">
    <property type="entry name" value="RIBOSOMAL PROTEIN S16"/>
    <property type="match status" value="1"/>
</dbReference>
<dbReference type="InterPro" id="IPR014721">
    <property type="entry name" value="Ribsml_uS5_D2-typ_fold_subgr"/>
</dbReference>
<evidence type="ECO:0000313" key="8">
    <source>
        <dbReference type="Proteomes" id="UP000679213"/>
    </source>
</evidence>
<dbReference type="GO" id="GO:0003723">
    <property type="term" value="F:RNA binding"/>
    <property type="evidence" value="ECO:0007669"/>
    <property type="project" value="TreeGrafter"/>
</dbReference>
<evidence type="ECO:0000256" key="3">
    <source>
        <dbReference type="ARBA" id="ARBA00023274"/>
    </source>
</evidence>
<evidence type="ECO:0000256" key="5">
    <source>
        <dbReference type="RuleBase" id="RU003815"/>
    </source>
</evidence>
<dbReference type="Gene3D" id="3.30.230.10">
    <property type="match status" value="1"/>
</dbReference>
<dbReference type="GO" id="GO:0022627">
    <property type="term" value="C:cytosolic small ribosomal subunit"/>
    <property type="evidence" value="ECO:0007669"/>
    <property type="project" value="UniProtKB-UniRule"/>
</dbReference>
<dbReference type="InterPro" id="IPR000754">
    <property type="entry name" value="Ribosomal_uS9"/>
</dbReference>
<dbReference type="RefSeq" id="WP_214400281.1">
    <property type="nucleotide sequence ID" value="NZ_LR792632.1"/>
</dbReference>
<dbReference type="FunFam" id="3.30.230.10:FF:000051">
    <property type="entry name" value="30S ribosomal protein S9"/>
    <property type="match status" value="1"/>
</dbReference>
<evidence type="ECO:0000313" key="7">
    <source>
        <dbReference type="EMBL" id="CAB3287760.1"/>
    </source>
</evidence>
<evidence type="ECO:0000256" key="4">
    <source>
        <dbReference type="HAMAP-Rule" id="MF_00532"/>
    </source>
</evidence>
<dbReference type="InterPro" id="IPR020568">
    <property type="entry name" value="Ribosomal_Su5_D2-typ_SF"/>
</dbReference>
<evidence type="ECO:0000256" key="1">
    <source>
        <dbReference type="ARBA" id="ARBA00005251"/>
    </source>
</evidence>
<dbReference type="EMBL" id="LR792632">
    <property type="protein sequence ID" value="CAB3287760.1"/>
    <property type="molecule type" value="Genomic_DNA"/>
</dbReference>
<gene>
    <name evidence="7" type="primary">rps</name>
    <name evidence="4" type="synonym">rps9</name>
    <name evidence="7" type="ORF">MLAUSG7_0377</name>
</gene>
<dbReference type="KEGG" id="mesg:MLAUSG7_0377"/>
<reference evidence="7 8" key="1">
    <citation type="submission" date="2020-04" db="EMBL/GenBank/DDBJ databases">
        <authorList>
            <consortium name="Genoscope - CEA"/>
            <person name="William W."/>
        </authorList>
    </citation>
    <scope>NUCLEOTIDE SEQUENCE [LARGE SCALE GENOMIC DNA]</scope>
    <source>
        <strain evidence="7 8">SG7</strain>
    </source>
</reference>
<dbReference type="Proteomes" id="UP000679213">
    <property type="component" value="Chromosome I"/>
</dbReference>
<dbReference type="InterPro" id="IPR020574">
    <property type="entry name" value="Ribosomal_uS9_CS"/>
</dbReference>
<keyword evidence="8" id="KW-1185">Reference proteome</keyword>
<dbReference type="HAMAP" id="MF_00532_A">
    <property type="entry name" value="Ribosomal_uS9_A"/>
    <property type="match status" value="1"/>
</dbReference>